<gene>
    <name evidence="4" type="primary">rfaH</name>
    <name evidence="6" type="ORF">KS2013_1461</name>
</gene>
<evidence type="ECO:0000313" key="6">
    <source>
        <dbReference type="EMBL" id="AOE50173.1"/>
    </source>
</evidence>
<name>A0A1B3BBK7_9GAMM</name>
<comment type="subunit">
    <text evidence="4">Interacts with both the nontemplate DNA and the RNA polymerase (RNAP).</text>
</comment>
<accession>A0A1B3BBK7</accession>
<keyword evidence="7" id="KW-1185">Reference proteome</keyword>
<dbReference type="RefSeq" id="WP_068991944.1">
    <property type="nucleotide sequence ID" value="NZ_CP012418.1"/>
</dbReference>
<dbReference type="STRING" id="1144748.KS2013_1461"/>
<dbReference type="NCBIfam" id="NF006534">
    <property type="entry name" value="PRK09014.1"/>
    <property type="match status" value="1"/>
</dbReference>
<dbReference type="Gene3D" id="3.30.70.940">
    <property type="entry name" value="NusG, N-terminal domain"/>
    <property type="match status" value="1"/>
</dbReference>
<organism evidence="6 7">
    <name type="scientific">Kangiella sediminilitoris</name>
    <dbReference type="NCBI Taxonomy" id="1144748"/>
    <lineage>
        <taxon>Bacteria</taxon>
        <taxon>Pseudomonadati</taxon>
        <taxon>Pseudomonadota</taxon>
        <taxon>Gammaproteobacteria</taxon>
        <taxon>Kangiellales</taxon>
        <taxon>Kangiellaceae</taxon>
        <taxon>Kangiella</taxon>
    </lineage>
</organism>
<reference evidence="7" key="1">
    <citation type="submission" date="2015-08" db="EMBL/GenBank/DDBJ databases">
        <authorList>
            <person name="Kim K.M."/>
        </authorList>
    </citation>
    <scope>NUCLEOTIDE SEQUENCE [LARGE SCALE GENOMIC DNA]</scope>
    <source>
        <strain evidence="7">KCTC 23892</strain>
    </source>
</reference>
<dbReference type="KEGG" id="ksd:KS2013_1461"/>
<dbReference type="SUPFAM" id="SSF82679">
    <property type="entry name" value="N-utilization substance G protein NusG, N-terminal domain"/>
    <property type="match status" value="1"/>
</dbReference>
<dbReference type="AlphaFoldDB" id="A0A1B3BBK7"/>
<dbReference type="CDD" id="cd09892">
    <property type="entry name" value="NGN_SP_RfaH"/>
    <property type="match status" value="1"/>
</dbReference>
<evidence type="ECO:0000259" key="5">
    <source>
        <dbReference type="SMART" id="SM00738"/>
    </source>
</evidence>
<dbReference type="NCBIfam" id="TIGR01955">
    <property type="entry name" value="RfaH"/>
    <property type="match status" value="1"/>
</dbReference>
<feature type="domain" description="NusG-like N-terminal" evidence="5">
    <location>
        <begin position="4"/>
        <end position="103"/>
    </location>
</feature>
<dbReference type="SUPFAM" id="SSF50104">
    <property type="entry name" value="Translation proteins SH3-like domain"/>
    <property type="match status" value="1"/>
</dbReference>
<evidence type="ECO:0000256" key="2">
    <source>
        <dbReference type="ARBA" id="ARBA00023015"/>
    </source>
</evidence>
<dbReference type="InterPro" id="IPR036735">
    <property type="entry name" value="NGN_dom_sf"/>
</dbReference>
<dbReference type="InterPro" id="IPR043425">
    <property type="entry name" value="NusG-like"/>
</dbReference>
<dbReference type="PANTHER" id="PTHR30265">
    <property type="entry name" value="RHO-INTERACTING TRANSCRIPTION TERMINATION FACTOR NUSG"/>
    <property type="match status" value="1"/>
</dbReference>
<dbReference type="GO" id="GO:0003677">
    <property type="term" value="F:DNA binding"/>
    <property type="evidence" value="ECO:0007669"/>
    <property type="project" value="UniProtKB-UniRule"/>
</dbReference>
<dbReference type="GO" id="GO:0005829">
    <property type="term" value="C:cytosol"/>
    <property type="evidence" value="ECO:0007669"/>
    <property type="project" value="TreeGrafter"/>
</dbReference>
<evidence type="ECO:0000256" key="1">
    <source>
        <dbReference type="ARBA" id="ARBA00022814"/>
    </source>
</evidence>
<dbReference type="CDD" id="cd06091">
    <property type="entry name" value="KOW_NusG"/>
    <property type="match status" value="1"/>
</dbReference>
<sequence>MTNEKAWYLVQCKPRQEKRAKENLENQSISSFLPLISIEKVVRGKRQSILEPLFPGYIFIELPKNGNGWSKIRSTRGVRDFVRFAGVPGMVSAKLIQDLSLVNKEFVTNVSETTPKTGDKVRITAGPFKDLEGVFEVPDGEKRSIILLSLMGKVTKLEVLNSDLEKV</sequence>
<comment type="function">
    <text evidence="4">Enhances distal genes transcription elongation in a specialized subset of operons that encode extracytoplasmic components.</text>
</comment>
<dbReference type="EMBL" id="CP012418">
    <property type="protein sequence ID" value="AOE50173.1"/>
    <property type="molecule type" value="Genomic_DNA"/>
</dbReference>
<protein>
    <recommendedName>
        <fullName evidence="4">Transcription antitermination protein RfaH</fullName>
    </recommendedName>
</protein>
<evidence type="ECO:0000256" key="4">
    <source>
        <dbReference type="HAMAP-Rule" id="MF_00951"/>
    </source>
</evidence>
<keyword evidence="4" id="KW-0238">DNA-binding</keyword>
<dbReference type="HAMAP" id="MF_00951">
    <property type="entry name" value="RfaH"/>
    <property type="match status" value="1"/>
</dbReference>
<dbReference type="GO" id="GO:0001073">
    <property type="term" value="F:transcription antitermination factor activity, DNA binding"/>
    <property type="evidence" value="ECO:0007669"/>
    <property type="project" value="UniProtKB-UniRule"/>
</dbReference>
<keyword evidence="1 4" id="KW-0889">Transcription antitermination</keyword>
<dbReference type="InterPro" id="IPR008991">
    <property type="entry name" value="Translation_prot_SH3-like_sf"/>
</dbReference>
<dbReference type="PANTHER" id="PTHR30265:SF7">
    <property type="entry name" value="TRANSCRIPTION ANTITERMINATION PROTEIN RFAH"/>
    <property type="match status" value="1"/>
</dbReference>
<dbReference type="InterPro" id="IPR006645">
    <property type="entry name" value="NGN-like_dom"/>
</dbReference>
<keyword evidence="3 4" id="KW-0804">Transcription</keyword>
<dbReference type="GO" id="GO:0006354">
    <property type="term" value="P:DNA-templated transcription elongation"/>
    <property type="evidence" value="ECO:0007669"/>
    <property type="project" value="InterPro"/>
</dbReference>
<evidence type="ECO:0000313" key="7">
    <source>
        <dbReference type="Proteomes" id="UP000094147"/>
    </source>
</evidence>
<evidence type="ECO:0000256" key="3">
    <source>
        <dbReference type="ARBA" id="ARBA00023163"/>
    </source>
</evidence>
<dbReference type="Proteomes" id="UP000094147">
    <property type="component" value="Chromosome"/>
</dbReference>
<dbReference type="Pfam" id="PF02357">
    <property type="entry name" value="NusG"/>
    <property type="match status" value="1"/>
</dbReference>
<proteinExistence type="inferred from homology"/>
<comment type="similarity">
    <text evidence="4">Belongs to the RfaH family.</text>
</comment>
<dbReference type="InterPro" id="IPR010215">
    <property type="entry name" value="Transcription_antiterm_RfaH"/>
</dbReference>
<dbReference type="SMART" id="SM00738">
    <property type="entry name" value="NGN"/>
    <property type="match status" value="1"/>
</dbReference>
<keyword evidence="2 4" id="KW-0805">Transcription regulation</keyword>